<accession>A0A3G2LAD5</accession>
<dbReference type="KEGG" id="emar:D1013_18365"/>
<dbReference type="Proteomes" id="UP000276309">
    <property type="component" value="Chromosome"/>
</dbReference>
<dbReference type="InterPro" id="IPR011256">
    <property type="entry name" value="Reg_factor_effector_dom_sf"/>
</dbReference>
<dbReference type="AlphaFoldDB" id="A0A3G2LAD5"/>
<keyword evidence="2" id="KW-1185">Reference proteome</keyword>
<proteinExistence type="predicted"/>
<organism evidence="1 2">
    <name type="scientific">Euzebyella marina</name>
    <dbReference type="NCBI Taxonomy" id="1761453"/>
    <lineage>
        <taxon>Bacteria</taxon>
        <taxon>Pseudomonadati</taxon>
        <taxon>Bacteroidota</taxon>
        <taxon>Flavobacteriia</taxon>
        <taxon>Flavobacteriales</taxon>
        <taxon>Flavobacteriaceae</taxon>
        <taxon>Euzebyella</taxon>
    </lineage>
</organism>
<reference evidence="1 2" key="1">
    <citation type="submission" date="2018-08" db="EMBL/GenBank/DDBJ databases">
        <title>The reduced genetic potential of extracellular carbohydrate catabolism in Euzebyella marina RN62, a Flavobacteriia bacterium isolated from the hadal water.</title>
        <authorList>
            <person name="Xue C."/>
        </authorList>
    </citation>
    <scope>NUCLEOTIDE SEQUENCE [LARGE SCALE GENOMIC DNA]</scope>
    <source>
        <strain evidence="1 2">RN62</strain>
    </source>
</reference>
<dbReference type="Gene3D" id="3.20.80.10">
    <property type="entry name" value="Regulatory factor, effector binding domain"/>
    <property type="match status" value="1"/>
</dbReference>
<gene>
    <name evidence="1" type="ORF">D1013_18365</name>
</gene>
<evidence type="ECO:0000313" key="2">
    <source>
        <dbReference type="Proteomes" id="UP000276309"/>
    </source>
</evidence>
<dbReference type="EMBL" id="CP032050">
    <property type="protein sequence ID" value="AYN69210.1"/>
    <property type="molecule type" value="Genomic_DNA"/>
</dbReference>
<evidence type="ECO:0000313" key="1">
    <source>
        <dbReference type="EMBL" id="AYN69210.1"/>
    </source>
</evidence>
<protein>
    <submittedName>
        <fullName evidence="1">AraC family transcriptional regulator</fullName>
    </submittedName>
</protein>
<dbReference type="OrthoDB" id="1421367at2"/>
<sequence>MWQVFLKPQDYLASFQINTSVGTVNQVIKSWHQSLENSKTIKDDNLNRFEHQITFNDSVFTYKWEIEKLNDSISKIYARISDEENGFKQRLLSPFFDTDFEKRSKKTVYDLYDRLSDHLEKFKVTYKGLDSIPETYCAYIPIKSTQSQKASKMMKYYPVLDNFALDKRIKSNGLPFIEVLDWNKKTDSITFNFCYPIKKIDSLPDHDLIKYKFRKATKALHATYNGNYITSDRAWYVLLEKANSQKISVRENPLEIFFTNPNMGGTELNWVAEIYMPIK</sequence>
<name>A0A3G2LAD5_9FLAO</name>